<keyword evidence="4 10" id="KW-0378">Hydrolase</keyword>
<dbReference type="GO" id="GO:0046872">
    <property type="term" value="F:metal ion binding"/>
    <property type="evidence" value="ECO:0007669"/>
    <property type="project" value="UniProtKB-UniRule"/>
</dbReference>
<dbReference type="InterPro" id="IPR050646">
    <property type="entry name" value="Cas1"/>
</dbReference>
<dbReference type="PANTHER" id="PTHR34353">
    <property type="entry name" value="CRISPR-ASSOCIATED ENDONUCLEASE CAS1 1"/>
    <property type="match status" value="1"/>
</dbReference>
<dbReference type="RefSeq" id="WP_013033762.1">
    <property type="nucleotide sequence ID" value="NC_013960.1"/>
</dbReference>
<dbReference type="Gene3D" id="3.100.10.20">
    <property type="entry name" value="CRISPR-associated endonuclease Cas1, N-terminal domain"/>
    <property type="match status" value="1"/>
</dbReference>
<dbReference type="eggNOG" id="COG1518">
    <property type="taxonomic scope" value="Bacteria"/>
</dbReference>
<evidence type="ECO:0000256" key="5">
    <source>
        <dbReference type="ARBA" id="ARBA00022842"/>
    </source>
</evidence>
<keyword evidence="12" id="KW-1185">Reference proteome</keyword>
<dbReference type="Pfam" id="PF01867">
    <property type="entry name" value="Cas_Cas1"/>
    <property type="match status" value="1"/>
</dbReference>
<dbReference type="AlphaFoldDB" id="D5BXZ7"/>
<dbReference type="KEGG" id="nhl:Nhal_2843"/>
<dbReference type="GO" id="GO:0051607">
    <property type="term" value="P:defense response to virus"/>
    <property type="evidence" value="ECO:0007669"/>
    <property type="project" value="UniProtKB-UniRule"/>
</dbReference>
<dbReference type="PANTHER" id="PTHR34353:SF2">
    <property type="entry name" value="CRISPR-ASSOCIATED ENDONUCLEASE CAS1 1"/>
    <property type="match status" value="1"/>
</dbReference>
<keyword evidence="6 10" id="KW-0051">Antiviral defense</keyword>
<feature type="binding site" evidence="10">
    <location>
        <position position="228"/>
    </location>
    <ligand>
        <name>Mn(2+)</name>
        <dbReference type="ChEBI" id="CHEBI:29035"/>
    </ligand>
</feature>
<accession>D5BXZ7</accession>
<comment type="subunit">
    <text evidence="9 10">Homodimer, forms a heterotetramer with a Cas2 homodimer.</text>
</comment>
<keyword evidence="5 10" id="KW-0460">Magnesium</keyword>
<dbReference type="EC" id="3.1.-.-" evidence="10"/>
<evidence type="ECO:0000256" key="4">
    <source>
        <dbReference type="ARBA" id="ARBA00022801"/>
    </source>
</evidence>
<dbReference type="InterPro" id="IPR002729">
    <property type="entry name" value="CRISPR-assoc_Cas1"/>
</dbReference>
<evidence type="ECO:0000256" key="6">
    <source>
        <dbReference type="ARBA" id="ARBA00023118"/>
    </source>
</evidence>
<name>D5BXZ7_NITHN</name>
<dbReference type="InterPro" id="IPR042206">
    <property type="entry name" value="CRISPR-assoc_Cas1_C"/>
</dbReference>
<feature type="binding site" evidence="10">
    <location>
        <position position="163"/>
    </location>
    <ligand>
        <name>Mn(2+)</name>
        <dbReference type="ChEBI" id="CHEBI:29035"/>
    </ligand>
</feature>
<dbReference type="Proteomes" id="UP000001844">
    <property type="component" value="Chromosome"/>
</dbReference>
<sequence>MEMTTLYLDRKGLELVRDGGRMMLYPAGIAGSGIPLTGISRVVIRGDVTLSSGLLGVLAEQGVGVLMLSGRHGRRTACLLGRPHADVARRLGQYRLFFDPRQRLAWSWRLIAAKLTAQHRGLEQALAGRPDQRRVLTGALRSIESIRDKVKDAENLEVLNGYEGAAAAAYFRGYGALFPLELTFSKRTRRPPTDPVNACLSLAYTLVHFEGVQACQGAGLDPFLGFFHQPAYGRESLACDLIEPLRPRIDNWVWRLFRQRTLRADNFRQEDSACLLGKAGRQRFYRDYEATAPAWRRWLRQQSRIMARRVLALSPQEILPAVKEPRS</sequence>
<dbReference type="STRING" id="472759.Nhal_2843"/>
<comment type="cofactor">
    <cofactor evidence="10">
        <name>Mg(2+)</name>
        <dbReference type="ChEBI" id="CHEBI:18420"/>
    </cofactor>
    <cofactor evidence="10">
        <name>Mn(2+)</name>
        <dbReference type="ChEBI" id="CHEBI:29035"/>
    </cofactor>
</comment>
<keyword evidence="2 10" id="KW-0479">Metal-binding</keyword>
<evidence type="ECO:0000256" key="8">
    <source>
        <dbReference type="ARBA" id="ARBA00023211"/>
    </source>
</evidence>
<dbReference type="GO" id="GO:0043571">
    <property type="term" value="P:maintenance of CRISPR repeat elements"/>
    <property type="evidence" value="ECO:0007669"/>
    <property type="project" value="UniProtKB-UniRule"/>
</dbReference>
<dbReference type="HOGENOM" id="CLU_052779_1_1_6"/>
<comment type="similarity">
    <text evidence="10">Belongs to the CRISPR-associated endonuclease Cas1 family.</text>
</comment>
<dbReference type="InterPro" id="IPR042211">
    <property type="entry name" value="CRISPR-assoc_Cas1_N"/>
</dbReference>
<evidence type="ECO:0000256" key="9">
    <source>
        <dbReference type="ARBA" id="ARBA00038592"/>
    </source>
</evidence>
<evidence type="ECO:0000313" key="11">
    <source>
        <dbReference type="EMBL" id="ADE15908.1"/>
    </source>
</evidence>
<evidence type="ECO:0000256" key="7">
    <source>
        <dbReference type="ARBA" id="ARBA00023125"/>
    </source>
</evidence>
<keyword evidence="7 10" id="KW-0238">DNA-binding</keyword>
<gene>
    <name evidence="10" type="primary">cas1</name>
    <name evidence="11" type="ordered locus">Nhal_2843</name>
</gene>
<keyword evidence="8 10" id="KW-0464">Manganese</keyword>
<dbReference type="GO" id="GO:0003677">
    <property type="term" value="F:DNA binding"/>
    <property type="evidence" value="ECO:0007669"/>
    <property type="project" value="UniProtKB-KW"/>
</dbReference>
<dbReference type="EMBL" id="CP001798">
    <property type="protein sequence ID" value="ADE15908.1"/>
    <property type="molecule type" value="Genomic_DNA"/>
</dbReference>
<protein>
    <recommendedName>
        <fullName evidence="10">CRISPR-associated endonuclease Cas1</fullName>
        <ecNumber evidence="10">3.1.-.-</ecNumber>
    </recommendedName>
</protein>
<feature type="binding site" evidence="10">
    <location>
        <position position="243"/>
    </location>
    <ligand>
        <name>Mn(2+)</name>
        <dbReference type="ChEBI" id="CHEBI:29035"/>
    </ligand>
</feature>
<evidence type="ECO:0000313" key="12">
    <source>
        <dbReference type="Proteomes" id="UP000001844"/>
    </source>
</evidence>
<keyword evidence="3 10" id="KW-0255">Endonuclease</keyword>
<keyword evidence="1 10" id="KW-0540">Nuclease</keyword>
<evidence type="ECO:0000256" key="3">
    <source>
        <dbReference type="ARBA" id="ARBA00022759"/>
    </source>
</evidence>
<evidence type="ECO:0000256" key="2">
    <source>
        <dbReference type="ARBA" id="ARBA00022723"/>
    </source>
</evidence>
<dbReference type="Gene3D" id="1.20.120.920">
    <property type="entry name" value="CRISPR-associated endonuclease Cas1, C-terminal domain"/>
    <property type="match status" value="1"/>
</dbReference>
<comment type="function">
    <text evidence="10">CRISPR (clustered regularly interspaced short palindromic repeat), is an adaptive immune system that provides protection against mobile genetic elements (viruses, transposable elements and conjugative plasmids). CRISPR clusters contain spacers, sequences complementary to antecedent mobile elements, and target invading nucleic acids. CRISPR clusters are transcribed and processed into CRISPR RNA (crRNA). Acts as a dsDNA endonuclease. Involved in the integration of spacer DNA into the CRISPR cassette.</text>
</comment>
<dbReference type="GO" id="GO:0004519">
    <property type="term" value="F:endonuclease activity"/>
    <property type="evidence" value="ECO:0007669"/>
    <property type="project" value="UniProtKB-UniRule"/>
</dbReference>
<evidence type="ECO:0000256" key="1">
    <source>
        <dbReference type="ARBA" id="ARBA00022722"/>
    </source>
</evidence>
<dbReference type="CDD" id="cd09634">
    <property type="entry name" value="Cas1_I-II-III"/>
    <property type="match status" value="1"/>
</dbReference>
<evidence type="ECO:0000256" key="10">
    <source>
        <dbReference type="HAMAP-Rule" id="MF_01470"/>
    </source>
</evidence>
<dbReference type="HAMAP" id="MF_01470">
    <property type="entry name" value="Cas1"/>
    <property type="match status" value="1"/>
</dbReference>
<organism evidence="11 12">
    <name type="scientific">Nitrosococcus halophilus (strain Nc4)</name>
    <dbReference type="NCBI Taxonomy" id="472759"/>
    <lineage>
        <taxon>Bacteria</taxon>
        <taxon>Pseudomonadati</taxon>
        <taxon>Pseudomonadota</taxon>
        <taxon>Gammaproteobacteria</taxon>
        <taxon>Chromatiales</taxon>
        <taxon>Chromatiaceae</taxon>
        <taxon>Nitrosococcus</taxon>
    </lineage>
</organism>
<proteinExistence type="inferred from homology"/>
<reference evidence="12" key="1">
    <citation type="submission" date="2010-04" db="EMBL/GenBank/DDBJ databases">
        <title>Complete genome sequence of Nitrosococcus halophilus Nc4, a salt-adapted, aerobic obligate ammonia-oxidizing sulfur purple bacterium.</title>
        <authorList>
            <consortium name="US DOE Joint Genome Institute"/>
            <person name="Campbell M.A."/>
            <person name="Malfatti S.A."/>
            <person name="Chain P.S.G."/>
            <person name="Heidelberg J.F."/>
            <person name="Ward B.B."/>
            <person name="Klotz M.G."/>
        </authorList>
    </citation>
    <scope>NUCLEOTIDE SEQUENCE [LARGE SCALE GENOMIC DNA]</scope>
    <source>
        <strain evidence="12">Nc4</strain>
    </source>
</reference>
<dbReference type="GO" id="GO:0016787">
    <property type="term" value="F:hydrolase activity"/>
    <property type="evidence" value="ECO:0007669"/>
    <property type="project" value="UniProtKB-KW"/>
</dbReference>
<dbReference type="NCBIfam" id="TIGR00287">
    <property type="entry name" value="cas1"/>
    <property type="match status" value="1"/>
</dbReference>